<evidence type="ECO:0000313" key="14">
    <source>
        <dbReference type="Proteomes" id="UP000219621"/>
    </source>
</evidence>
<keyword evidence="5 10" id="KW-0680">Restriction system</keyword>
<name>A0A286H225_9PROT</name>
<evidence type="ECO:0000256" key="6">
    <source>
        <dbReference type="ARBA" id="ARBA00022759"/>
    </source>
</evidence>
<dbReference type="PROSITE" id="PS51192">
    <property type="entry name" value="HELICASE_ATP_BIND_1"/>
    <property type="match status" value="1"/>
</dbReference>
<dbReference type="NCBIfam" id="TIGR00348">
    <property type="entry name" value="hsdR"/>
    <property type="match status" value="1"/>
</dbReference>
<dbReference type="Pfam" id="PF22679">
    <property type="entry name" value="T1R_D3-like"/>
    <property type="match status" value="1"/>
</dbReference>
<keyword evidence="14" id="KW-1185">Reference proteome</keyword>
<evidence type="ECO:0000259" key="12">
    <source>
        <dbReference type="PROSITE" id="PS51192"/>
    </source>
</evidence>
<keyword evidence="8 10" id="KW-0067">ATP-binding</keyword>
<evidence type="ECO:0000256" key="4">
    <source>
        <dbReference type="ARBA" id="ARBA00022741"/>
    </source>
</evidence>
<dbReference type="Gene3D" id="3.90.1570.50">
    <property type="match status" value="1"/>
</dbReference>
<dbReference type="CDD" id="cd18030">
    <property type="entry name" value="DEXHc_RE_I_HsdR"/>
    <property type="match status" value="1"/>
</dbReference>
<dbReference type="InterPro" id="IPR027417">
    <property type="entry name" value="P-loop_NTPase"/>
</dbReference>
<dbReference type="PANTHER" id="PTHR30195:SF15">
    <property type="entry name" value="TYPE I RESTRICTION ENZYME HINDI ENDONUCLEASE SUBUNIT"/>
    <property type="match status" value="1"/>
</dbReference>
<dbReference type="GO" id="GO:0009035">
    <property type="term" value="F:type I site-specific deoxyribonuclease activity"/>
    <property type="evidence" value="ECO:0007669"/>
    <property type="project" value="UniProtKB-EC"/>
</dbReference>
<evidence type="ECO:0000256" key="10">
    <source>
        <dbReference type="RuleBase" id="RU364115"/>
    </source>
</evidence>
<comment type="catalytic activity">
    <reaction evidence="1 10">
        <text>Endonucleolytic cleavage of DNA to give random double-stranded fragments with terminal 5'-phosphates, ATP is simultaneously hydrolyzed.</text>
        <dbReference type="EC" id="3.1.21.3"/>
    </reaction>
</comment>
<evidence type="ECO:0000256" key="7">
    <source>
        <dbReference type="ARBA" id="ARBA00022801"/>
    </source>
</evidence>
<keyword evidence="6" id="KW-0255">Endonuclease</keyword>
<sequence>MGMEWHLAEKPTLACLEGMGYAVVPPSEHAALRDGDNQVLFRPHLVDAIKRINRLSDADANAAFADLVSVSDNERWLSILRGDFSRTVQGEARHRTIRVIDFLNPANNVFTVTNQFRVKAEHTRIPDVVVHVNGIPVVVIECKSPVNAKDKSSEAFEQIKQYERDIPRLFLSNVFNVITDGTNCLYGATASPSKFYATWRDPHPRKAEDFADALSMGLWSLLEPSRLLDLIGHFIVFERAGSGRVVKKMCRYQQFRAVNKIVDRVAEGKHRRGLVWHTQGSGKSLTMVYAALKLKTHRTVSSPELANPNIMVLTDRVDLHNQISGTFVACGLPNPVAVESIGDLHALIRGGSDGLTVLSTIFKFQGSKTPIANSANWIVMVDECHRTQEKDLGAYLRATLPDARFFGFTGTPVKKTDRDTYENFGVAGEGYLDKYGIDDAVADGATVPIHYTGRKTDWHIDEAKIDILFDTWFADLPDDKLAELKKKGVSVADLVKHPRRIELIAFDIWTHFKAYARPDGFKAQIVAIDREAVILYKRALDKVIAEDLMQDGMSEDDAKAEAAALSACVYSASQEDAKPSEDERTEDIRKDLRRHYLDADAETKAKDRFGTAAEKPEFLIVCDKLLTGFDAPIEAVMYLDKPLKEHTLLQAIARTNRVHDARKHSGLIVDYIGVSDNLDDALSSYRAEDVKNALRNLDDLRNQLRSAHADVLRMMKGLTRSGTLSKDDLKAEFDALIALLKGEDQWFIFKGKAKGYIAAYEAVSPDPAVLEFSDDLKWVATFLRYGTQVFEKKEAFDQREYSRKIRDMLERHLDATGLSVTVKLRHITDPDFWQDFETAGKSESDIKEAAIRKTTELRKTVTERMGQNPHQYGKFSDRLRELLERLDRGQESFAELLKDAEKLAKDLQAEETAHEGTGLSQGAYGILQVLKSFDGGDQADDLATVIADLYSSDETAPPLWQEKEGLRKTLRQEVRRLAHAFGLGNLREVSEQVEEFALKNFAKA</sequence>
<dbReference type="InterPro" id="IPR021810">
    <property type="entry name" value="T1RH-like_C"/>
</dbReference>
<comment type="subunit">
    <text evidence="10">The type I restriction/modification system is composed of three polypeptides R, M and S.</text>
</comment>
<dbReference type="EC" id="3.1.21.3" evidence="10"/>
<evidence type="ECO:0000256" key="2">
    <source>
        <dbReference type="ARBA" id="ARBA00008598"/>
    </source>
</evidence>
<gene>
    <name evidence="13" type="ORF">SAMN05421508_1198</name>
</gene>
<accession>A0A286H225</accession>
<dbReference type="CDD" id="cd18800">
    <property type="entry name" value="SF2_C_EcoR124I-like"/>
    <property type="match status" value="1"/>
</dbReference>
<keyword evidence="7 10" id="KW-0378">Hydrolase</keyword>
<dbReference type="InterPro" id="IPR004473">
    <property type="entry name" value="Restrct_endonuc_typeI_HsdR"/>
</dbReference>
<dbReference type="OrthoDB" id="9758243at2"/>
<protein>
    <recommendedName>
        <fullName evidence="10">Type I restriction enzyme endonuclease subunit</fullName>
        <shortName evidence="10">R protein</shortName>
        <ecNumber evidence="10">3.1.21.3</ecNumber>
    </recommendedName>
</protein>
<dbReference type="Pfam" id="PF11867">
    <property type="entry name" value="T1RH-like_C"/>
    <property type="match status" value="1"/>
</dbReference>
<dbReference type="CDD" id="cd22332">
    <property type="entry name" value="HsdR_N"/>
    <property type="match status" value="1"/>
</dbReference>
<dbReference type="InterPro" id="IPR051268">
    <property type="entry name" value="Type-I_R_enzyme_R_subunit"/>
</dbReference>
<dbReference type="EMBL" id="OCNJ01000019">
    <property type="protein sequence ID" value="SOE01506.1"/>
    <property type="molecule type" value="Genomic_DNA"/>
</dbReference>
<dbReference type="GO" id="GO:0003677">
    <property type="term" value="F:DNA binding"/>
    <property type="evidence" value="ECO:0007669"/>
    <property type="project" value="UniProtKB-KW"/>
</dbReference>
<dbReference type="Gene3D" id="3.40.50.300">
    <property type="entry name" value="P-loop containing nucleotide triphosphate hydrolases"/>
    <property type="match status" value="2"/>
</dbReference>
<dbReference type="SUPFAM" id="SSF52540">
    <property type="entry name" value="P-loop containing nucleoside triphosphate hydrolases"/>
    <property type="match status" value="1"/>
</dbReference>
<keyword evidence="9 10" id="KW-0238">DNA-binding</keyword>
<dbReference type="GO" id="GO:0009307">
    <property type="term" value="P:DNA restriction-modification system"/>
    <property type="evidence" value="ECO:0007669"/>
    <property type="project" value="UniProtKB-KW"/>
</dbReference>
<dbReference type="InterPro" id="IPR055180">
    <property type="entry name" value="HsdR_RecA-like_helicase_dom_2"/>
</dbReference>
<evidence type="ECO:0000256" key="11">
    <source>
        <dbReference type="SAM" id="Coils"/>
    </source>
</evidence>
<dbReference type="GO" id="GO:0005524">
    <property type="term" value="F:ATP binding"/>
    <property type="evidence" value="ECO:0007669"/>
    <property type="project" value="UniProtKB-KW"/>
</dbReference>
<evidence type="ECO:0000256" key="1">
    <source>
        <dbReference type="ARBA" id="ARBA00000851"/>
    </source>
</evidence>
<evidence type="ECO:0000256" key="8">
    <source>
        <dbReference type="ARBA" id="ARBA00022840"/>
    </source>
</evidence>
<feature type="coiled-coil region" evidence="11">
    <location>
        <begin position="879"/>
        <end position="917"/>
    </location>
</feature>
<dbReference type="AlphaFoldDB" id="A0A286H225"/>
<dbReference type="RefSeq" id="WP_097281660.1">
    <property type="nucleotide sequence ID" value="NZ_OCNJ01000019.1"/>
</dbReference>
<keyword evidence="3" id="KW-0540">Nuclease</keyword>
<evidence type="ECO:0000256" key="9">
    <source>
        <dbReference type="ARBA" id="ARBA00023125"/>
    </source>
</evidence>
<comment type="function">
    <text evidence="10">Subunit R is required for both nuclease and ATPase activities, but not for modification.</text>
</comment>
<dbReference type="InterPro" id="IPR014001">
    <property type="entry name" value="Helicase_ATP-bd"/>
</dbReference>
<dbReference type="Pfam" id="PF04313">
    <property type="entry name" value="HSDR_N"/>
    <property type="match status" value="1"/>
</dbReference>
<dbReference type="Proteomes" id="UP000219621">
    <property type="component" value="Unassembled WGS sequence"/>
</dbReference>
<evidence type="ECO:0000313" key="13">
    <source>
        <dbReference type="EMBL" id="SOE01506.1"/>
    </source>
</evidence>
<feature type="domain" description="Helicase ATP-binding" evidence="12">
    <location>
        <begin position="264"/>
        <end position="430"/>
    </location>
</feature>
<keyword evidence="11" id="KW-0175">Coiled coil</keyword>
<organism evidence="13 14">
    <name type="scientific">Caenispirillum bisanense</name>
    <dbReference type="NCBI Taxonomy" id="414052"/>
    <lineage>
        <taxon>Bacteria</taxon>
        <taxon>Pseudomonadati</taxon>
        <taxon>Pseudomonadota</taxon>
        <taxon>Alphaproteobacteria</taxon>
        <taxon>Rhodospirillales</taxon>
        <taxon>Novispirillaceae</taxon>
        <taxon>Caenispirillum</taxon>
    </lineage>
</organism>
<dbReference type="SMART" id="SM00487">
    <property type="entry name" value="DEXDc"/>
    <property type="match status" value="1"/>
</dbReference>
<evidence type="ECO:0000256" key="5">
    <source>
        <dbReference type="ARBA" id="ARBA00022747"/>
    </source>
</evidence>
<dbReference type="InterPro" id="IPR040980">
    <property type="entry name" value="SWI2_SNF2"/>
</dbReference>
<comment type="similarity">
    <text evidence="2 10">Belongs to the HsdR family.</text>
</comment>
<proteinExistence type="inferred from homology"/>
<dbReference type="InterPro" id="IPR007409">
    <property type="entry name" value="Restrct_endonuc_type1_HsdR_N"/>
</dbReference>
<dbReference type="Pfam" id="PF18766">
    <property type="entry name" value="SWI2_SNF2"/>
    <property type="match status" value="1"/>
</dbReference>
<evidence type="ECO:0000256" key="3">
    <source>
        <dbReference type="ARBA" id="ARBA00022722"/>
    </source>
</evidence>
<dbReference type="PANTHER" id="PTHR30195">
    <property type="entry name" value="TYPE I SITE-SPECIFIC DEOXYRIBONUCLEASE PROTEIN SUBUNIT M AND R"/>
    <property type="match status" value="1"/>
</dbReference>
<reference evidence="13 14" key="1">
    <citation type="submission" date="2017-09" db="EMBL/GenBank/DDBJ databases">
        <authorList>
            <person name="Ehlers B."/>
            <person name="Leendertz F.H."/>
        </authorList>
    </citation>
    <scope>NUCLEOTIDE SEQUENCE [LARGE SCALE GENOMIC DNA]</scope>
    <source>
        <strain evidence="13 14">USBA 140</strain>
    </source>
</reference>
<keyword evidence="4 10" id="KW-0547">Nucleotide-binding</keyword>